<keyword evidence="4" id="KW-1185">Reference proteome</keyword>
<sequence>MEEPSIIEESDFSTLYSFSNVPTLEGSSSDYDSPHQDTQGCSEDENGNSMDQTNENGSAFNPASFAEQAAKKRRKQSNPVKYHTTQVLETQDGEELASKIPEEALNLEIKHKNSTKESEVDKESLLKCQHCNSMFQNEESLRVHIEEEHVQKLLEKQLQQQSHNRSTSLNGMEANSTEAQRDLNLVRATQVSPFTMFNEQKFPLMPISCASSSSLDNRYYTKNSIFPSMPPLIPISHSGDGKPTNMSLPLTMFPNSFAPFLFPVLPHIQGQNQTIPNSPNSTIRIFNPEAYCELCNKEFCNKYFLKTHKANKHGIYSSETVVTPSFPGAFLNSTSANPVSLPPPLLKNPPTRPSTPHQAIMNLEVFCEICQKEFSNKYFLKNHKHKVHGIDESLQSSVNDYKKATSPATSTSSSPGLTLSSEKNNNSPPNVSSETSIQNLPTLFNIQKNIFFNQNVLSKPCSATETIMSSSTNVSATVDSKASIVPAEDSSSSEKGVAIFTPEKLREIGVINVDAFCELCCKEFCNKYFLRTHKLNKHGISISESGSKFSQSGEHNTSSPTLEAGQVPSSSNIPITLLQETHSKQENINVCGERSGELTCEICNRPFASQYLLKMHKFYTHNIPYIKEEEKSKSSSPVCQQQSPNTCSACNYTTSVVLQQQATISTSLAEESSGQDLQRLQTMIRELNAPLKTNENKVACGVCSLLFDSKYYLRAHMMNEHGFLSSFDSKYYLRAHMMNEHGFLLNEDGKNAVPFAAQKAVTNSLPFQQSLFHQLSLPPPFTLQDTEVFCELCQKTFSNSYFLKLHKQNIHNLPADDINRTSPRTPSDQPSLKSPHLVSTSKPISSPTINSKPITRTGSNFCNICNKELCNKYFMKTHMLKMHGIDLNEQPKEAAKISTIGGVTCDVCQKELCSKYFLKVHKQNTHGIYVEPPPNKECSSQPSVQQAVINNQNLLPGELVDSQYFSHYTEICPLCDRRFKSIKWLKSHIINDHNAARKDILSSPENVVINDMPAMCVICDQSFADQVALQVHLIKDHQTSTEQLGITNNSGIKITQDSSSEMTQDQLDNPVNGNISPRTPSVNLDHLEGKREGAKLYHCSYCTYTSCWLSNLYAHEKRHTTMIIEGEKRFFCRICQKAYRYNHSLQRHLLSHRTSGFSAKDLTHPLKRTSHLVIQTNGEQRQKQNNQNENEQSQVKQRTKVKRYRCSKCDKKFRTRELCLEHIHDFHNSKKSILNQQKMIKLLRCPACGFIARAWSMLKLHINKQHNDSPEILRRAEMQNSFIPEASILANRQIVSEGATESGLKGFSFQPGLPPVDLGVPGQLPMSYAMPQSPRRAGTFIMQPFFLSQPEEEESIQNDNFVPSLVYLPVCQKIAQPMTVAFSLTPA</sequence>
<feature type="compositionally biased region" description="Polar residues" evidence="2">
    <location>
        <begin position="422"/>
        <end position="434"/>
    </location>
</feature>
<dbReference type="PANTHER" id="PTHR21190:SF1">
    <property type="entry name" value="GH10077P"/>
    <property type="match status" value="1"/>
</dbReference>
<dbReference type="SUPFAM" id="SSF57667">
    <property type="entry name" value="beta-beta-alpha zinc fingers"/>
    <property type="match status" value="2"/>
</dbReference>
<dbReference type="PANTHER" id="PTHR21190">
    <property type="entry name" value="GH10077P"/>
    <property type="match status" value="1"/>
</dbReference>
<gene>
    <name evidence="5" type="primary">LOC106478272</name>
</gene>
<feature type="domain" description="C2H2-type" evidence="3">
    <location>
        <begin position="126"/>
        <end position="149"/>
    </location>
</feature>
<feature type="compositionally biased region" description="Low complexity" evidence="2">
    <location>
        <begin position="404"/>
        <end position="421"/>
    </location>
</feature>
<keyword evidence="1" id="KW-0862">Zinc</keyword>
<feature type="compositionally biased region" description="Polar residues" evidence="2">
    <location>
        <begin position="18"/>
        <end position="61"/>
    </location>
</feature>
<dbReference type="SMART" id="SM00355">
    <property type="entry name" value="ZnF_C2H2"/>
    <property type="match status" value="15"/>
</dbReference>
<accession>A0ABM1S1R0</accession>
<evidence type="ECO:0000259" key="3">
    <source>
        <dbReference type="PROSITE" id="PS50157"/>
    </source>
</evidence>
<feature type="region of interest" description="Disordered" evidence="2">
    <location>
        <begin position="546"/>
        <end position="568"/>
    </location>
</feature>
<reference evidence="5" key="1">
    <citation type="submission" date="2025-08" db="UniProtKB">
        <authorList>
            <consortium name="RefSeq"/>
        </authorList>
    </citation>
    <scope>IDENTIFICATION</scope>
    <source>
        <tissue evidence="5">Muscle</tissue>
    </source>
</reference>
<feature type="region of interest" description="Disordered" evidence="2">
    <location>
        <begin position="814"/>
        <end position="850"/>
    </location>
</feature>
<name>A0ABM1S1R0_LIMPO</name>
<feature type="region of interest" description="Disordered" evidence="2">
    <location>
        <begin position="18"/>
        <end position="85"/>
    </location>
</feature>
<dbReference type="InterPro" id="IPR036236">
    <property type="entry name" value="Znf_C2H2_sf"/>
</dbReference>
<feature type="domain" description="C2H2-type" evidence="3">
    <location>
        <begin position="1204"/>
        <end position="1232"/>
    </location>
</feature>
<feature type="domain" description="C2H2-type" evidence="3">
    <location>
        <begin position="1130"/>
        <end position="1152"/>
    </location>
</feature>
<evidence type="ECO:0000256" key="2">
    <source>
        <dbReference type="SAM" id="MobiDB-lite"/>
    </source>
</evidence>
<evidence type="ECO:0000313" key="4">
    <source>
        <dbReference type="Proteomes" id="UP000694941"/>
    </source>
</evidence>
<feature type="region of interest" description="Disordered" evidence="2">
    <location>
        <begin position="1178"/>
        <end position="1197"/>
    </location>
</feature>
<evidence type="ECO:0000256" key="1">
    <source>
        <dbReference type="PROSITE-ProRule" id="PRU00042"/>
    </source>
</evidence>
<dbReference type="Gene3D" id="3.30.160.60">
    <property type="entry name" value="Classic Zinc Finger"/>
    <property type="match status" value="5"/>
</dbReference>
<dbReference type="PROSITE" id="PS50157">
    <property type="entry name" value="ZINC_FINGER_C2H2_2"/>
    <property type="match status" value="6"/>
</dbReference>
<feature type="region of interest" description="Disordered" evidence="2">
    <location>
        <begin position="157"/>
        <end position="177"/>
    </location>
</feature>
<dbReference type="GeneID" id="106478272"/>
<feature type="domain" description="C2H2-type" evidence="3">
    <location>
        <begin position="598"/>
        <end position="621"/>
    </location>
</feature>
<feature type="compositionally biased region" description="Low complexity" evidence="2">
    <location>
        <begin position="1178"/>
        <end position="1196"/>
    </location>
</feature>
<dbReference type="PROSITE" id="PS00028">
    <property type="entry name" value="ZINC_FINGER_C2H2_1"/>
    <property type="match status" value="11"/>
</dbReference>
<dbReference type="RefSeq" id="XP_022237565.1">
    <property type="nucleotide sequence ID" value="XM_022381857.1"/>
</dbReference>
<feature type="region of interest" description="Disordered" evidence="2">
    <location>
        <begin position="402"/>
        <end position="434"/>
    </location>
</feature>
<evidence type="ECO:0000313" key="5">
    <source>
        <dbReference type="RefSeq" id="XP_022237565.1"/>
    </source>
</evidence>
<protein>
    <submittedName>
        <fullName evidence="5">Uncharacterized protein LOC106478272</fullName>
    </submittedName>
</protein>
<dbReference type="InterPro" id="IPR013087">
    <property type="entry name" value="Znf_C2H2_type"/>
</dbReference>
<organism evidence="4 5">
    <name type="scientific">Limulus polyphemus</name>
    <name type="common">Atlantic horseshoe crab</name>
    <dbReference type="NCBI Taxonomy" id="6850"/>
    <lineage>
        <taxon>Eukaryota</taxon>
        <taxon>Metazoa</taxon>
        <taxon>Ecdysozoa</taxon>
        <taxon>Arthropoda</taxon>
        <taxon>Chelicerata</taxon>
        <taxon>Merostomata</taxon>
        <taxon>Xiphosura</taxon>
        <taxon>Limulidae</taxon>
        <taxon>Limulus</taxon>
    </lineage>
</organism>
<feature type="compositionally biased region" description="Polar residues" evidence="2">
    <location>
        <begin position="162"/>
        <end position="177"/>
    </location>
</feature>
<feature type="domain" description="C2H2-type" evidence="3">
    <location>
        <begin position="365"/>
        <end position="393"/>
    </location>
</feature>
<proteinExistence type="predicted"/>
<keyword evidence="1" id="KW-0479">Metal-binding</keyword>
<feature type="domain" description="C2H2-type" evidence="3">
    <location>
        <begin position="788"/>
        <end position="811"/>
    </location>
</feature>
<feature type="compositionally biased region" description="Polar residues" evidence="2">
    <location>
        <begin position="820"/>
        <end position="850"/>
    </location>
</feature>
<keyword evidence="1" id="KW-0863">Zinc-finger</keyword>
<dbReference type="Proteomes" id="UP000694941">
    <property type="component" value="Unplaced"/>
</dbReference>